<dbReference type="GO" id="GO:0015969">
    <property type="term" value="P:guanosine tetraphosphate metabolic process"/>
    <property type="evidence" value="ECO:0007669"/>
    <property type="project" value="InterPro"/>
</dbReference>
<dbReference type="CDD" id="cd05399">
    <property type="entry name" value="NT_Rel-Spo_like"/>
    <property type="match status" value="1"/>
</dbReference>
<dbReference type="Proteomes" id="UP000305674">
    <property type="component" value="Unassembled WGS sequence"/>
</dbReference>
<keyword evidence="1" id="KW-0732">Signal</keyword>
<evidence type="ECO:0000313" key="3">
    <source>
        <dbReference type="EMBL" id="TKB49401.1"/>
    </source>
</evidence>
<proteinExistence type="predicted"/>
<feature type="domain" description="RelA/SpoT" evidence="2">
    <location>
        <begin position="104"/>
        <end position="208"/>
    </location>
</feature>
<feature type="chain" id="PRO_5020289092" description="RelA/SpoT domain-containing protein" evidence="1">
    <location>
        <begin position="22"/>
        <end position="256"/>
    </location>
</feature>
<dbReference type="EMBL" id="SWCI01000004">
    <property type="protein sequence ID" value="TKB49401.1"/>
    <property type="molecule type" value="Genomic_DNA"/>
</dbReference>
<sequence>MGKFLKTALMLFMVGQAPVQAATQLTLDTSLDKLPGLERSNKAEKGLPGLMAIDSQEYASAIQPTSDFENLYLRAQLAQNELAMLTHRVAYLSSTQADVPAVKGRERALAKLEGKLDGDVRLLTDLARTTLVAEDVDGLLRAYHELDRQGEVVRVKNRFLTPKANGYRDLNLLVRLPDSQMVAEVQIHLRSFANIKSGPEHDFYQQIQEVERQALAERRSLSEFERARVQRLRQQSAVLYRQAWEAISPPGWVSYG</sequence>
<organism evidence="3 4">
    <name type="scientific">Ferrimonas sediminicola</name>
    <dbReference type="NCBI Taxonomy" id="2569538"/>
    <lineage>
        <taxon>Bacteria</taxon>
        <taxon>Pseudomonadati</taxon>
        <taxon>Pseudomonadota</taxon>
        <taxon>Gammaproteobacteria</taxon>
        <taxon>Alteromonadales</taxon>
        <taxon>Ferrimonadaceae</taxon>
        <taxon>Ferrimonas</taxon>
    </lineage>
</organism>
<evidence type="ECO:0000256" key="1">
    <source>
        <dbReference type="SAM" id="SignalP"/>
    </source>
</evidence>
<gene>
    <name evidence="3" type="ORF">FCL40_08700</name>
</gene>
<comment type="caution">
    <text evidence="3">The sequence shown here is derived from an EMBL/GenBank/DDBJ whole genome shotgun (WGS) entry which is preliminary data.</text>
</comment>
<protein>
    <recommendedName>
        <fullName evidence="2">RelA/SpoT domain-containing protein</fullName>
    </recommendedName>
</protein>
<dbReference type="OrthoDB" id="5823369at2"/>
<reference evidence="3 4" key="1">
    <citation type="submission" date="2019-04" db="EMBL/GenBank/DDBJ databases">
        <authorList>
            <person name="Hwang J.C."/>
        </authorList>
    </citation>
    <scope>NUCLEOTIDE SEQUENCE [LARGE SCALE GENOMIC DNA]</scope>
    <source>
        <strain evidence="3 4">IMCC35001</strain>
    </source>
</reference>
<dbReference type="SUPFAM" id="SSF81301">
    <property type="entry name" value="Nucleotidyltransferase"/>
    <property type="match status" value="1"/>
</dbReference>
<keyword evidence="4" id="KW-1185">Reference proteome</keyword>
<accession>A0A4U1BHA8</accession>
<dbReference type="AlphaFoldDB" id="A0A4U1BHA8"/>
<evidence type="ECO:0000259" key="2">
    <source>
        <dbReference type="SMART" id="SM00954"/>
    </source>
</evidence>
<dbReference type="InterPro" id="IPR007685">
    <property type="entry name" value="RelA_SpoT"/>
</dbReference>
<dbReference type="Gene3D" id="3.30.460.10">
    <property type="entry name" value="Beta Polymerase, domain 2"/>
    <property type="match status" value="1"/>
</dbReference>
<feature type="signal peptide" evidence="1">
    <location>
        <begin position="1"/>
        <end position="21"/>
    </location>
</feature>
<dbReference type="RefSeq" id="WP_136852824.1">
    <property type="nucleotide sequence ID" value="NZ_SWCI01000004.1"/>
</dbReference>
<name>A0A4U1BHA8_9GAMM</name>
<dbReference type="SMART" id="SM00954">
    <property type="entry name" value="RelA_SpoT"/>
    <property type="match status" value="1"/>
</dbReference>
<evidence type="ECO:0000313" key="4">
    <source>
        <dbReference type="Proteomes" id="UP000305674"/>
    </source>
</evidence>
<dbReference type="InterPro" id="IPR043519">
    <property type="entry name" value="NT_sf"/>
</dbReference>